<feature type="transmembrane region" description="Helical" evidence="4">
    <location>
        <begin position="312"/>
        <end position="333"/>
    </location>
</feature>
<dbReference type="EMBL" id="CP086716">
    <property type="protein sequence ID" value="WOO81388.1"/>
    <property type="molecule type" value="Genomic_DNA"/>
</dbReference>
<feature type="transmembrane region" description="Helical" evidence="4">
    <location>
        <begin position="110"/>
        <end position="132"/>
    </location>
</feature>
<dbReference type="PANTHER" id="PTHR11360:SF177">
    <property type="entry name" value="RIBOFLAVIN TRANSPORTER MCH5"/>
    <property type="match status" value="1"/>
</dbReference>
<accession>A0AAF1BQV0</accession>
<keyword evidence="6" id="KW-1185">Reference proteome</keyword>
<feature type="transmembrane region" description="Helical" evidence="4">
    <location>
        <begin position="470"/>
        <end position="493"/>
    </location>
</feature>
<protein>
    <submittedName>
        <fullName evidence="5">Fujikurins efflux protein</fullName>
    </submittedName>
</protein>
<dbReference type="Pfam" id="PF07690">
    <property type="entry name" value="MFS_1"/>
    <property type="match status" value="1"/>
</dbReference>
<evidence type="ECO:0000256" key="3">
    <source>
        <dbReference type="SAM" id="MobiDB-lite"/>
    </source>
</evidence>
<dbReference type="InterPro" id="IPR050327">
    <property type="entry name" value="Proton-linked_MCT"/>
</dbReference>
<feature type="region of interest" description="Disordered" evidence="3">
    <location>
        <begin position="80"/>
        <end position="103"/>
    </location>
</feature>
<feature type="compositionally biased region" description="Basic and acidic residues" evidence="3">
    <location>
        <begin position="507"/>
        <end position="517"/>
    </location>
</feature>
<feature type="transmembrane region" description="Helical" evidence="4">
    <location>
        <begin position="240"/>
        <end position="259"/>
    </location>
</feature>
<feature type="transmembrane region" description="Helical" evidence="4">
    <location>
        <begin position="374"/>
        <end position="395"/>
    </location>
</feature>
<evidence type="ECO:0000256" key="4">
    <source>
        <dbReference type="SAM" id="Phobius"/>
    </source>
</evidence>
<keyword evidence="4" id="KW-0472">Membrane</keyword>
<feature type="transmembrane region" description="Helical" evidence="4">
    <location>
        <begin position="401"/>
        <end position="428"/>
    </location>
</feature>
<feature type="region of interest" description="Disordered" evidence="3">
    <location>
        <begin position="24"/>
        <end position="43"/>
    </location>
</feature>
<feature type="compositionally biased region" description="Low complexity" evidence="3">
    <location>
        <begin position="86"/>
        <end position="100"/>
    </location>
</feature>
<keyword evidence="4" id="KW-0812">Transmembrane</keyword>
<feature type="region of interest" description="Disordered" evidence="3">
    <location>
        <begin position="507"/>
        <end position="550"/>
    </location>
</feature>
<feature type="transmembrane region" description="Helical" evidence="4">
    <location>
        <begin position="153"/>
        <end position="171"/>
    </location>
</feature>
<dbReference type="RefSeq" id="XP_062627420.1">
    <property type="nucleotide sequence ID" value="XM_062771435.1"/>
</dbReference>
<dbReference type="SUPFAM" id="SSF103473">
    <property type="entry name" value="MFS general substrate transporter"/>
    <property type="match status" value="1"/>
</dbReference>
<feature type="compositionally biased region" description="Basic and acidic residues" evidence="3">
    <location>
        <begin position="528"/>
        <end position="550"/>
    </location>
</feature>
<gene>
    <name evidence="5" type="primary">asaE_8</name>
    <name evidence="5" type="ORF">LOC62_03G004917</name>
</gene>
<keyword evidence="4" id="KW-1133">Transmembrane helix</keyword>
<dbReference type="GeneID" id="87808149"/>
<name>A0AAF1BQV0_9TREE</name>
<dbReference type="GO" id="GO:0016020">
    <property type="term" value="C:membrane"/>
    <property type="evidence" value="ECO:0007669"/>
    <property type="project" value="UniProtKB-SubCell"/>
</dbReference>
<reference evidence="5" key="1">
    <citation type="submission" date="2023-10" db="EMBL/GenBank/DDBJ databases">
        <authorList>
            <person name="Noh H."/>
        </authorList>
    </citation>
    <scope>NUCLEOTIDE SEQUENCE</scope>
    <source>
        <strain evidence="5">DUCC4014</strain>
    </source>
</reference>
<feature type="transmembrane region" description="Helical" evidence="4">
    <location>
        <begin position="271"/>
        <end position="292"/>
    </location>
</feature>
<proteinExistence type="inferred from homology"/>
<comment type="subcellular location">
    <subcellularLocation>
        <location evidence="1">Membrane</location>
        <topology evidence="1">Multi-pass membrane protein</topology>
    </subcellularLocation>
</comment>
<comment type="similarity">
    <text evidence="2">Belongs to the major facilitator superfamily. Monocarboxylate porter (TC 2.A.1.13) family.</text>
</comment>
<feature type="transmembrane region" description="Helical" evidence="4">
    <location>
        <begin position="183"/>
        <end position="205"/>
    </location>
</feature>
<evidence type="ECO:0000256" key="1">
    <source>
        <dbReference type="ARBA" id="ARBA00004141"/>
    </source>
</evidence>
<dbReference type="Proteomes" id="UP000827549">
    <property type="component" value="Chromosome 3"/>
</dbReference>
<dbReference type="Gene3D" id="1.20.1250.20">
    <property type="entry name" value="MFS general substrate transporter like domains"/>
    <property type="match status" value="1"/>
</dbReference>
<sequence length="550" mass="58338">MAHIDKQKCFTSLSVAGDGNLGLRLPVGDPPAPRARRRQSFLAESEHDPAAELALVRSISPRLRSSRDDEIERELVAELAHEDAGDAAPRDTTSTTAAPAPLGPPPDGGLQAWLVVAGAFLSMFCIFGLVTGMGQLQAYYLAHQLAGTSKSKVAWLASVQSMMVFGGSVFFGRVFDIRGPRALTIGGVVVTSGALVAVAFCKVYYQFLLSHMLFGLGGTFIYSPATGIAGHWFLARRSTAVGIIVAGGGLGGIIYPILVKELSQRLKFRDAMLIIAAFNFVMMAPACFWMRSRLPPKTPPPWRDLAKPWRDTQYTCLVIGVGFVALNIFTPYFNAPVYAAGNRTNSTVHAYAIVIAQTGAFLGRVTGGLLADRFGVWNAWGTMGVSMSITAFALWTGTPIGSAGVVIGLLLYGYTSGAYITLISASIASISPVSEIGTRMGMNWTAIAIPMLIGPVLSGKLIQAQPHGTFTYAGVFVGVTAVVGITVSLWPFMWRAITGVRRKVADEERGTADEGHGEAASQATLAEEGEKAEREGDGGRGAVEGKEAKA</sequence>
<dbReference type="AlphaFoldDB" id="A0AAF1BQV0"/>
<evidence type="ECO:0000313" key="5">
    <source>
        <dbReference type="EMBL" id="WOO81388.1"/>
    </source>
</evidence>
<evidence type="ECO:0000313" key="6">
    <source>
        <dbReference type="Proteomes" id="UP000827549"/>
    </source>
</evidence>
<dbReference type="InterPro" id="IPR036259">
    <property type="entry name" value="MFS_trans_sf"/>
</dbReference>
<dbReference type="PANTHER" id="PTHR11360">
    <property type="entry name" value="MONOCARBOXYLATE TRANSPORTER"/>
    <property type="match status" value="1"/>
</dbReference>
<feature type="transmembrane region" description="Helical" evidence="4">
    <location>
        <begin position="440"/>
        <end position="458"/>
    </location>
</feature>
<feature type="transmembrane region" description="Helical" evidence="4">
    <location>
        <begin position="212"/>
        <end position="234"/>
    </location>
</feature>
<dbReference type="GO" id="GO:0022857">
    <property type="term" value="F:transmembrane transporter activity"/>
    <property type="evidence" value="ECO:0007669"/>
    <property type="project" value="InterPro"/>
</dbReference>
<organism evidence="5 6">
    <name type="scientific">Vanrija pseudolonga</name>
    <dbReference type="NCBI Taxonomy" id="143232"/>
    <lineage>
        <taxon>Eukaryota</taxon>
        <taxon>Fungi</taxon>
        <taxon>Dikarya</taxon>
        <taxon>Basidiomycota</taxon>
        <taxon>Agaricomycotina</taxon>
        <taxon>Tremellomycetes</taxon>
        <taxon>Trichosporonales</taxon>
        <taxon>Trichosporonaceae</taxon>
        <taxon>Vanrija</taxon>
    </lineage>
</organism>
<evidence type="ECO:0000256" key="2">
    <source>
        <dbReference type="ARBA" id="ARBA00006727"/>
    </source>
</evidence>
<dbReference type="InterPro" id="IPR011701">
    <property type="entry name" value="MFS"/>
</dbReference>